<reference evidence="2 3" key="1">
    <citation type="submission" date="2016-01" db="EMBL/GenBank/DDBJ databases">
        <title>Complete Genome Sequence of Paenibacillus yonginensis DCY84, a novel Plant Growth-Promoting Bacteria with Elicitation of Induced Systemic Resistance.</title>
        <authorList>
            <person name="Kim Y.J."/>
            <person name="Yang D.C."/>
            <person name="Sukweenadhi J."/>
        </authorList>
    </citation>
    <scope>NUCLEOTIDE SEQUENCE [LARGE SCALE GENOMIC DNA]</scope>
    <source>
        <strain evidence="2 3">DCY84</strain>
    </source>
</reference>
<evidence type="ECO:0000313" key="3">
    <source>
        <dbReference type="Proteomes" id="UP000092573"/>
    </source>
</evidence>
<dbReference type="Pfam" id="PF08241">
    <property type="entry name" value="Methyltransf_11"/>
    <property type="match status" value="1"/>
</dbReference>
<proteinExistence type="predicted"/>
<sequence length="196" mass="22346">MNLYTEVYNANFITLLRQQFRYCVSVLDVGCGLGLLWEHYDCNIIVAMDIHRPYLEHLRKTPAFVLPIVADAREIGSLLMPRSVDAVALIDSLEHLTKADALKVLDDAEKIARQRVVIFTPRGFFPQESLDNYGLNGEKFQTHQSGWEPEEFMKRGYRVIVLKSFHNAQNASFRAAFGEDAPPVDALLAYKLIKDE</sequence>
<dbReference type="GO" id="GO:0008757">
    <property type="term" value="F:S-adenosylmethionine-dependent methyltransferase activity"/>
    <property type="evidence" value="ECO:0007669"/>
    <property type="project" value="InterPro"/>
</dbReference>
<dbReference type="EMBL" id="CP014167">
    <property type="protein sequence ID" value="ANS75572.1"/>
    <property type="molecule type" value="Genomic_DNA"/>
</dbReference>
<keyword evidence="3" id="KW-1185">Reference proteome</keyword>
<dbReference type="InterPro" id="IPR013216">
    <property type="entry name" value="Methyltransf_11"/>
</dbReference>
<name>A0A1B1N2A9_9BACL</name>
<gene>
    <name evidence="2" type="ORF">AWM70_14005</name>
</gene>
<dbReference type="AlphaFoldDB" id="A0A1B1N2A9"/>
<dbReference type="KEGG" id="pyg:AWM70_14005"/>
<organism evidence="2 3">
    <name type="scientific">Paenibacillus yonginensis</name>
    <dbReference type="NCBI Taxonomy" id="1462996"/>
    <lineage>
        <taxon>Bacteria</taxon>
        <taxon>Bacillati</taxon>
        <taxon>Bacillota</taxon>
        <taxon>Bacilli</taxon>
        <taxon>Bacillales</taxon>
        <taxon>Paenibacillaceae</taxon>
        <taxon>Paenibacillus</taxon>
    </lineage>
</organism>
<protein>
    <recommendedName>
        <fullName evidence="1">Methyltransferase type 11 domain-containing protein</fullName>
    </recommendedName>
</protein>
<dbReference type="Proteomes" id="UP000092573">
    <property type="component" value="Chromosome"/>
</dbReference>
<evidence type="ECO:0000259" key="1">
    <source>
        <dbReference type="Pfam" id="PF08241"/>
    </source>
</evidence>
<dbReference type="STRING" id="1462996.AWM70_14005"/>
<dbReference type="Gene3D" id="3.40.50.150">
    <property type="entry name" value="Vaccinia Virus protein VP39"/>
    <property type="match status" value="1"/>
</dbReference>
<dbReference type="CDD" id="cd02440">
    <property type="entry name" value="AdoMet_MTases"/>
    <property type="match status" value="1"/>
</dbReference>
<dbReference type="InterPro" id="IPR029063">
    <property type="entry name" value="SAM-dependent_MTases_sf"/>
</dbReference>
<dbReference type="SUPFAM" id="SSF53335">
    <property type="entry name" value="S-adenosyl-L-methionine-dependent methyltransferases"/>
    <property type="match status" value="1"/>
</dbReference>
<evidence type="ECO:0000313" key="2">
    <source>
        <dbReference type="EMBL" id="ANS75572.1"/>
    </source>
</evidence>
<dbReference type="RefSeq" id="WP_068697357.1">
    <property type="nucleotide sequence ID" value="NZ_CP014167.1"/>
</dbReference>
<accession>A0A1B1N2A9</accession>
<dbReference type="OrthoDB" id="8441856at2"/>
<feature type="domain" description="Methyltransferase type 11" evidence="1">
    <location>
        <begin position="27"/>
        <end position="114"/>
    </location>
</feature>